<evidence type="ECO:0000313" key="3">
    <source>
        <dbReference type="Proteomes" id="UP000502823"/>
    </source>
</evidence>
<keyword evidence="3" id="KW-1185">Reference proteome</keyword>
<name>A0A6L2QBC4_COPFO</name>
<dbReference type="Gene3D" id="3.30.420.10">
    <property type="entry name" value="Ribonuclease H-like superfamily/Ribonuclease H"/>
    <property type="match status" value="1"/>
</dbReference>
<dbReference type="AlphaFoldDB" id="A0A6L2QBC4"/>
<dbReference type="EMBL" id="BLKM01002731">
    <property type="protein sequence ID" value="GFG40866.1"/>
    <property type="molecule type" value="Genomic_DNA"/>
</dbReference>
<dbReference type="Proteomes" id="UP000502823">
    <property type="component" value="Unassembled WGS sequence"/>
</dbReference>
<proteinExistence type="predicted"/>
<reference evidence="1" key="1">
    <citation type="journal article" date="2020" name="J. Asia-Pac. Entomol.">
        <title>Draft genome sequence of the termite, Coptotermes formosanus: Genetic insights into the pyruvate dehydrogenase complex of the termite.</title>
        <authorList>
            <person name="Itakura S."/>
            <person name="Yosikawa Y."/>
            <person name="Togami Y."/>
            <person name="Umezawa K."/>
        </authorList>
    </citation>
    <scope>NUCLEOTIDE SEQUENCE</scope>
    <source>
        <tissue evidence="1">Head</tissue>
    </source>
</reference>
<sequence>VRSNRRLTLREVAEEVNISKTVCHEIRTDNLGMHGGKNDGCCNMTTREHTHRSLSVTFWPNMRRLSFRSFRTRQTSPRPKSTLKGRRFESIEAIKANSLAELRSVPNEAFQECFKTLKKRWQQCMQSRGEYFEGDKAE</sequence>
<dbReference type="InParanoid" id="A0A6L2QBC4"/>
<evidence type="ECO:0000313" key="2">
    <source>
        <dbReference type="EMBL" id="GFG40866.1"/>
    </source>
</evidence>
<dbReference type="EMBL" id="BLKM01001904">
    <property type="protein sequence ID" value="GFG40358.1"/>
    <property type="molecule type" value="Genomic_DNA"/>
</dbReference>
<gene>
    <name evidence="1" type="ORF">Cfor_12393</name>
    <name evidence="2" type="ORF">Cfor_12492</name>
</gene>
<dbReference type="OrthoDB" id="6594036at2759"/>
<protein>
    <submittedName>
        <fullName evidence="1">Uncharacterized protein</fullName>
    </submittedName>
</protein>
<dbReference type="GO" id="GO:0003676">
    <property type="term" value="F:nucleic acid binding"/>
    <property type="evidence" value="ECO:0007669"/>
    <property type="project" value="InterPro"/>
</dbReference>
<organism evidence="1 3">
    <name type="scientific">Coptotermes formosanus</name>
    <name type="common">Formosan subterranean termite</name>
    <dbReference type="NCBI Taxonomy" id="36987"/>
    <lineage>
        <taxon>Eukaryota</taxon>
        <taxon>Metazoa</taxon>
        <taxon>Ecdysozoa</taxon>
        <taxon>Arthropoda</taxon>
        <taxon>Hexapoda</taxon>
        <taxon>Insecta</taxon>
        <taxon>Pterygota</taxon>
        <taxon>Neoptera</taxon>
        <taxon>Polyneoptera</taxon>
        <taxon>Dictyoptera</taxon>
        <taxon>Blattodea</taxon>
        <taxon>Blattoidea</taxon>
        <taxon>Termitoidae</taxon>
        <taxon>Rhinotermitidae</taxon>
        <taxon>Coptotermes</taxon>
    </lineage>
</organism>
<feature type="non-terminal residue" evidence="1">
    <location>
        <position position="1"/>
    </location>
</feature>
<comment type="caution">
    <text evidence="1">The sequence shown here is derived from an EMBL/GenBank/DDBJ whole genome shotgun (WGS) entry which is preliminary data.</text>
</comment>
<reference evidence="3" key="2">
    <citation type="submission" date="2020-01" db="EMBL/GenBank/DDBJ databases">
        <title>Draft genome sequence of the Termite Coptotermes fromosanus.</title>
        <authorList>
            <person name="Itakura S."/>
            <person name="Yosikawa Y."/>
            <person name="Umezawa K."/>
        </authorList>
    </citation>
    <scope>NUCLEOTIDE SEQUENCE [LARGE SCALE GENOMIC DNA]</scope>
</reference>
<dbReference type="InterPro" id="IPR036397">
    <property type="entry name" value="RNaseH_sf"/>
</dbReference>
<evidence type="ECO:0000313" key="1">
    <source>
        <dbReference type="EMBL" id="GFG40358.1"/>
    </source>
</evidence>
<accession>A0A6L2QBC4</accession>